<keyword evidence="10" id="KW-1185">Reference proteome</keyword>
<comment type="caution">
    <text evidence="9">The sequence shown here is derived from an EMBL/GenBank/DDBJ whole genome shotgun (WGS) entry which is preliminary data.</text>
</comment>
<name>A0A370U1D3_9HELO</name>
<dbReference type="Pfam" id="PF20684">
    <property type="entry name" value="Fung_rhodopsin"/>
    <property type="match status" value="1"/>
</dbReference>
<dbReference type="OrthoDB" id="3897607at2759"/>
<evidence type="ECO:0000256" key="5">
    <source>
        <dbReference type="ARBA" id="ARBA00038359"/>
    </source>
</evidence>
<evidence type="ECO:0000256" key="3">
    <source>
        <dbReference type="ARBA" id="ARBA00022989"/>
    </source>
</evidence>
<organism evidence="9 10">
    <name type="scientific">Venustampulla echinocandica</name>
    <dbReference type="NCBI Taxonomy" id="2656787"/>
    <lineage>
        <taxon>Eukaryota</taxon>
        <taxon>Fungi</taxon>
        <taxon>Dikarya</taxon>
        <taxon>Ascomycota</taxon>
        <taxon>Pezizomycotina</taxon>
        <taxon>Leotiomycetes</taxon>
        <taxon>Helotiales</taxon>
        <taxon>Pleuroascaceae</taxon>
        <taxon>Venustampulla</taxon>
    </lineage>
</organism>
<dbReference type="EMBL" id="NPIC01000001">
    <property type="protein sequence ID" value="RDL41586.1"/>
    <property type="molecule type" value="Genomic_DNA"/>
</dbReference>
<feature type="transmembrane region" description="Helical" evidence="7">
    <location>
        <begin position="198"/>
        <end position="218"/>
    </location>
</feature>
<feature type="transmembrane region" description="Helical" evidence="7">
    <location>
        <begin position="144"/>
        <end position="167"/>
    </location>
</feature>
<keyword evidence="2 7" id="KW-0812">Transmembrane</keyword>
<keyword evidence="4 7" id="KW-0472">Membrane</keyword>
<proteinExistence type="inferred from homology"/>
<feature type="transmembrane region" description="Helical" evidence="7">
    <location>
        <begin position="230"/>
        <end position="248"/>
    </location>
</feature>
<evidence type="ECO:0000256" key="1">
    <source>
        <dbReference type="ARBA" id="ARBA00004141"/>
    </source>
</evidence>
<dbReference type="InterPro" id="IPR052337">
    <property type="entry name" value="SAT4-like"/>
</dbReference>
<dbReference type="InterPro" id="IPR049326">
    <property type="entry name" value="Rhodopsin_dom_fungi"/>
</dbReference>
<dbReference type="RefSeq" id="XP_031874242.1">
    <property type="nucleotide sequence ID" value="XM_032010188.1"/>
</dbReference>
<feature type="domain" description="Rhodopsin" evidence="8">
    <location>
        <begin position="51"/>
        <end position="293"/>
    </location>
</feature>
<accession>A0A370U1D3</accession>
<dbReference type="PANTHER" id="PTHR33048">
    <property type="entry name" value="PTH11-LIKE INTEGRAL MEMBRANE PROTEIN (AFU_ORTHOLOGUE AFUA_5G11245)"/>
    <property type="match status" value="1"/>
</dbReference>
<comment type="similarity">
    <text evidence="5">Belongs to the SAT4 family.</text>
</comment>
<gene>
    <name evidence="9" type="ORF">BP5553_01565</name>
</gene>
<feature type="region of interest" description="Disordered" evidence="6">
    <location>
        <begin position="342"/>
        <end position="363"/>
    </location>
</feature>
<protein>
    <recommendedName>
        <fullName evidence="8">Rhodopsin domain-containing protein</fullName>
    </recommendedName>
</protein>
<dbReference type="STRING" id="2656787.A0A370U1D3"/>
<reference evidence="9 10" key="1">
    <citation type="journal article" date="2018" name="IMA Fungus">
        <title>IMA Genome-F 9: Draft genome sequence of Annulohypoxylon stygium, Aspergillus mulundensis, Berkeleyomyces basicola (syn. Thielaviopsis basicola), Ceratocystis smalleyi, two Cercospora beticola strains, Coleophoma cylindrospora, Fusarium fracticaudum, Phialophora cf. hyalina, and Morchella septimelata.</title>
        <authorList>
            <person name="Wingfield B.D."/>
            <person name="Bills G.F."/>
            <person name="Dong Y."/>
            <person name="Huang W."/>
            <person name="Nel W.J."/>
            <person name="Swalarsk-Parry B.S."/>
            <person name="Vaghefi N."/>
            <person name="Wilken P.M."/>
            <person name="An Z."/>
            <person name="de Beer Z.W."/>
            <person name="De Vos L."/>
            <person name="Chen L."/>
            <person name="Duong T.A."/>
            <person name="Gao Y."/>
            <person name="Hammerbacher A."/>
            <person name="Kikkert J.R."/>
            <person name="Li Y."/>
            <person name="Li H."/>
            <person name="Li K."/>
            <person name="Li Q."/>
            <person name="Liu X."/>
            <person name="Ma X."/>
            <person name="Naidoo K."/>
            <person name="Pethybridge S.J."/>
            <person name="Sun J."/>
            <person name="Steenkamp E.T."/>
            <person name="van der Nest M.A."/>
            <person name="van Wyk S."/>
            <person name="Wingfield M.J."/>
            <person name="Xiong C."/>
            <person name="Yue Q."/>
            <person name="Zhang X."/>
        </authorList>
    </citation>
    <scope>NUCLEOTIDE SEQUENCE [LARGE SCALE GENOMIC DNA]</scope>
    <source>
        <strain evidence="9 10">BP 5553</strain>
    </source>
</reference>
<feature type="transmembrane region" description="Helical" evidence="7">
    <location>
        <begin position="67"/>
        <end position="92"/>
    </location>
</feature>
<feature type="transmembrane region" description="Helical" evidence="7">
    <location>
        <begin position="112"/>
        <end position="137"/>
    </location>
</feature>
<evidence type="ECO:0000256" key="6">
    <source>
        <dbReference type="SAM" id="MobiDB-lite"/>
    </source>
</evidence>
<keyword evidence="3 7" id="KW-1133">Transmembrane helix</keyword>
<evidence type="ECO:0000313" key="10">
    <source>
        <dbReference type="Proteomes" id="UP000254866"/>
    </source>
</evidence>
<comment type="subcellular location">
    <subcellularLocation>
        <location evidence="1">Membrane</location>
        <topology evidence="1">Multi-pass membrane protein</topology>
    </subcellularLocation>
</comment>
<evidence type="ECO:0000313" key="9">
    <source>
        <dbReference type="EMBL" id="RDL41586.1"/>
    </source>
</evidence>
<evidence type="ECO:0000259" key="8">
    <source>
        <dbReference type="Pfam" id="PF20684"/>
    </source>
</evidence>
<sequence>MAVMPLSKSIIFGRQEVAAAPLPFPDQSTNGPKLIALNATLMSITVAVVLARLYVRRIMLKTLGWDDVFIIAATTCGIGSFATYIGEIHHGIGKHMLAILPDEMTKISHYRYFHSIIITCGIYFVKLSAAFFLLRLITNKKYKIFLYCMIAFLASMTLVTSSTLTFYCTPIRASWDFSLVISGEAKCFDNNTFKAIGLFNSCVNIITDFIFALLPVPMVVTLQVNMRTRISLIGVLSLGLVASSAAIVKTVYQSQLFDTPDWSRDDNYWVWSSVEMYIGILAASLPPLRPLFGKLLDSAKSLRSRVTGTATGPTVPRSQKHKYYIQDDSSVAMHNLNQKSNRYDAKVTTSSRSIPSDDDLSTRQKADFESVEDMVPLQGIKKTVQITVK</sequence>
<dbReference type="PANTHER" id="PTHR33048:SF167">
    <property type="entry name" value="INTEGRAL MEMBRANE PROTEIN"/>
    <property type="match status" value="1"/>
</dbReference>
<evidence type="ECO:0000256" key="2">
    <source>
        <dbReference type="ARBA" id="ARBA00022692"/>
    </source>
</evidence>
<dbReference type="GeneID" id="43594414"/>
<feature type="transmembrane region" description="Helical" evidence="7">
    <location>
        <begin position="34"/>
        <end position="55"/>
    </location>
</feature>
<dbReference type="Proteomes" id="UP000254866">
    <property type="component" value="Unassembled WGS sequence"/>
</dbReference>
<evidence type="ECO:0000256" key="7">
    <source>
        <dbReference type="SAM" id="Phobius"/>
    </source>
</evidence>
<dbReference type="GO" id="GO:0016020">
    <property type="term" value="C:membrane"/>
    <property type="evidence" value="ECO:0007669"/>
    <property type="project" value="UniProtKB-SubCell"/>
</dbReference>
<evidence type="ECO:0000256" key="4">
    <source>
        <dbReference type="ARBA" id="ARBA00023136"/>
    </source>
</evidence>
<dbReference type="AlphaFoldDB" id="A0A370U1D3"/>